<feature type="chain" id="PRO_5016188848" evidence="2">
    <location>
        <begin position="29"/>
        <end position="462"/>
    </location>
</feature>
<keyword evidence="2" id="KW-0812">Transmembrane</keyword>
<dbReference type="SUPFAM" id="SSF56954">
    <property type="entry name" value="Outer membrane efflux proteins (OEP)"/>
    <property type="match status" value="1"/>
</dbReference>
<dbReference type="NCBIfam" id="TIGR01845">
    <property type="entry name" value="outer_NodT"/>
    <property type="match status" value="1"/>
</dbReference>
<reference evidence="4 5" key="1">
    <citation type="submission" date="2018-06" db="EMBL/GenBank/DDBJ databases">
        <title>Genomic Encyclopedia of Archaeal and Bacterial Type Strains, Phase II (KMG-II): from individual species to whole genera.</title>
        <authorList>
            <person name="Goeker M."/>
        </authorList>
    </citation>
    <scope>NUCLEOTIDE SEQUENCE [LARGE SCALE GENOMIC DNA]</scope>
    <source>
        <strain evidence="4 5">CFPB 3232</strain>
    </source>
</reference>
<evidence type="ECO:0000313" key="5">
    <source>
        <dbReference type="Proteomes" id="UP000248856"/>
    </source>
</evidence>
<dbReference type="EMBL" id="QLTA01000008">
    <property type="protein sequence ID" value="RAR84946.1"/>
    <property type="molecule type" value="Genomic_DNA"/>
</dbReference>
<keyword evidence="5" id="KW-1185">Reference proteome</keyword>
<keyword evidence="2 4" id="KW-0449">Lipoprotein</keyword>
<evidence type="ECO:0000313" key="4">
    <source>
        <dbReference type="EMBL" id="RAR84946.1"/>
    </source>
</evidence>
<dbReference type="OrthoDB" id="9770517at2"/>
<dbReference type="Pfam" id="PF02321">
    <property type="entry name" value="OEP"/>
    <property type="match status" value="2"/>
</dbReference>
<evidence type="ECO:0000256" key="3">
    <source>
        <dbReference type="SAM" id="Coils"/>
    </source>
</evidence>
<evidence type="ECO:0000256" key="2">
    <source>
        <dbReference type="RuleBase" id="RU362097"/>
    </source>
</evidence>
<proteinExistence type="inferred from homology"/>
<comment type="subcellular location">
    <subcellularLocation>
        <location evidence="2">Cell membrane</location>
        <topology evidence="2">Lipid-anchor</topology>
    </subcellularLocation>
</comment>
<comment type="caution">
    <text evidence="4">The sequence shown here is derived from an EMBL/GenBank/DDBJ whole genome shotgun (WGS) entry which is preliminary data.</text>
</comment>
<dbReference type="PANTHER" id="PTHR30203">
    <property type="entry name" value="OUTER MEMBRANE CATION EFFLUX PROTEIN"/>
    <property type="match status" value="1"/>
</dbReference>
<keyword evidence="3" id="KW-0175">Coiled coil</keyword>
<gene>
    <name evidence="4" type="ORF">AX018_100836</name>
</gene>
<keyword evidence="2" id="KW-1134">Transmembrane beta strand</keyword>
<dbReference type="Gene3D" id="2.20.200.10">
    <property type="entry name" value="Outer membrane efflux proteins (OEP)"/>
    <property type="match status" value="1"/>
</dbReference>
<feature type="coiled-coil region" evidence="3">
    <location>
        <begin position="360"/>
        <end position="400"/>
    </location>
</feature>
<keyword evidence="2" id="KW-0564">Palmitate</keyword>
<sequence length="462" mass="48800">MNLHDPRHRPWRAVAATLAGSLMLGACATVPAPPPPAVALPAHWSGTGDAASASAPSRWWRAFGSTPLDALVTRGLDEGLTVQIAVARLEQARAAAQISGAALYPSLSAGLNASGGSGNSSPKRSLSVTGTMGVDLWGLNAAKADSAGSTAEASGFDLETARQTLAANITLAYLQLLALDERIDLSRRIASDAQQLLTLVEKQASLGAASTLDVAQQRNTVQTFLAATPQLRMQRDTLQGQLAVLVNATPQEFGVQPEPFLSIAVPQVQAIAPAQAIAGRPEVRAAEERLKAARFDVAAARAAFLPSVSITAQAGAVLNPTQALWSLGGVLLQPLFDAGRLDGQLRSDRAHAEELAATYRQAILQALQEAQAQLVAVQRLQEAETQNQAAVQSAQEALRLSRIRYDRGAYDLLAVIINERTLYQAQDTLLQARMQRLQAAVGLYRAFGGQSALPLPSRLSMK</sequence>
<dbReference type="Gene3D" id="1.20.1600.10">
    <property type="entry name" value="Outer membrane efflux proteins (OEP)"/>
    <property type="match status" value="1"/>
</dbReference>
<dbReference type="GO" id="GO:0015562">
    <property type="term" value="F:efflux transmembrane transporter activity"/>
    <property type="evidence" value="ECO:0007669"/>
    <property type="project" value="InterPro"/>
</dbReference>
<dbReference type="InterPro" id="IPR010131">
    <property type="entry name" value="MdtP/NodT-like"/>
</dbReference>
<dbReference type="Proteomes" id="UP000248856">
    <property type="component" value="Unassembled WGS sequence"/>
</dbReference>
<keyword evidence="2" id="KW-0472">Membrane</keyword>
<organism evidence="4 5">
    <name type="scientific">Paracidovorax anthurii</name>
    <dbReference type="NCBI Taxonomy" id="78229"/>
    <lineage>
        <taxon>Bacteria</taxon>
        <taxon>Pseudomonadati</taxon>
        <taxon>Pseudomonadota</taxon>
        <taxon>Betaproteobacteria</taxon>
        <taxon>Burkholderiales</taxon>
        <taxon>Comamonadaceae</taxon>
        <taxon>Paracidovorax</taxon>
    </lineage>
</organism>
<keyword evidence="2" id="KW-0732">Signal</keyword>
<dbReference type="InterPro" id="IPR003423">
    <property type="entry name" value="OMP_efflux"/>
</dbReference>
<name>A0A328ZRL2_9BURK</name>
<evidence type="ECO:0000256" key="1">
    <source>
        <dbReference type="ARBA" id="ARBA00007613"/>
    </source>
</evidence>
<dbReference type="RefSeq" id="WP_146749227.1">
    <property type="nucleotide sequence ID" value="NZ_CBCSGC010000036.1"/>
</dbReference>
<dbReference type="PANTHER" id="PTHR30203:SF33">
    <property type="entry name" value="BLR4455 PROTEIN"/>
    <property type="match status" value="1"/>
</dbReference>
<accession>A0A328ZRL2</accession>
<feature type="signal peptide" evidence="2">
    <location>
        <begin position="1"/>
        <end position="28"/>
    </location>
</feature>
<dbReference type="AlphaFoldDB" id="A0A328ZRL2"/>
<dbReference type="PROSITE" id="PS51257">
    <property type="entry name" value="PROKAR_LIPOPROTEIN"/>
    <property type="match status" value="1"/>
</dbReference>
<comment type="similarity">
    <text evidence="1 2">Belongs to the outer membrane factor (OMF) (TC 1.B.17) family.</text>
</comment>
<protein>
    <submittedName>
        <fullName evidence="4">NodT family efflux transporter outer membrane factor (OMF) lipoprotein</fullName>
    </submittedName>
</protein>
<dbReference type="GO" id="GO:0005886">
    <property type="term" value="C:plasma membrane"/>
    <property type="evidence" value="ECO:0007669"/>
    <property type="project" value="UniProtKB-SubCell"/>
</dbReference>